<sequence length="127" mass="14303">MQPITSSIAVDSYTTPSVNAAYKRANGESALSNHATTVVLPALLRPQLVVLSDDDLRGLERRMYYEDRTAQRNDRIEERVSRASAQARAAAEQREVQLRKRAARSAKAAGELRVRQIQEEYRTTGMR</sequence>
<dbReference type="AlphaFoldDB" id="A0A0N1J568"/>
<protein>
    <submittedName>
        <fullName evidence="1">Uncharacterized protein</fullName>
    </submittedName>
</protein>
<dbReference type="OrthoDB" id="264116at2759"/>
<dbReference type="RefSeq" id="XP_015662258.1">
    <property type="nucleotide sequence ID" value="XM_015798780.1"/>
</dbReference>
<keyword evidence="2" id="KW-1185">Reference proteome</keyword>
<dbReference type="EMBL" id="LGTL01000003">
    <property type="protein sequence ID" value="KPA83819.1"/>
    <property type="molecule type" value="Genomic_DNA"/>
</dbReference>
<comment type="caution">
    <text evidence="1">The sequence shown here is derived from an EMBL/GenBank/DDBJ whole genome shotgun (WGS) entry which is preliminary data.</text>
</comment>
<dbReference type="OMA" id="QEDYRTM"/>
<proteinExistence type="predicted"/>
<dbReference type="Proteomes" id="UP000037923">
    <property type="component" value="Unassembled WGS sequence"/>
</dbReference>
<dbReference type="EMBL" id="LGTL01000003">
    <property type="protein sequence ID" value="KPA83818.1"/>
    <property type="molecule type" value="Genomic_DNA"/>
</dbReference>
<gene>
    <name evidence="1" type="ORF">ABB37_02028</name>
</gene>
<organism evidence="1 2">
    <name type="scientific">Leptomonas pyrrhocoris</name>
    <name type="common">Firebug parasite</name>
    <dbReference type="NCBI Taxonomy" id="157538"/>
    <lineage>
        <taxon>Eukaryota</taxon>
        <taxon>Discoba</taxon>
        <taxon>Euglenozoa</taxon>
        <taxon>Kinetoplastea</taxon>
        <taxon>Metakinetoplastina</taxon>
        <taxon>Trypanosomatida</taxon>
        <taxon>Trypanosomatidae</taxon>
        <taxon>Leishmaniinae</taxon>
        <taxon>Leptomonas</taxon>
    </lineage>
</organism>
<dbReference type="VEuPathDB" id="TriTrypDB:LpyrH10_03_1790"/>
<dbReference type="RefSeq" id="XP_015662257.1">
    <property type="nucleotide sequence ID" value="XM_015798779.1"/>
</dbReference>
<evidence type="ECO:0000313" key="2">
    <source>
        <dbReference type="Proteomes" id="UP000037923"/>
    </source>
</evidence>
<evidence type="ECO:0000313" key="1">
    <source>
        <dbReference type="EMBL" id="KPA83818.1"/>
    </source>
</evidence>
<name>A0A0N1J568_LEPPY</name>
<accession>A0A0N1J568</accession>
<dbReference type="GeneID" id="26902323"/>
<reference evidence="1 2" key="1">
    <citation type="submission" date="2015-07" db="EMBL/GenBank/DDBJ databases">
        <title>High-quality genome of monoxenous trypanosomatid Leptomonas pyrrhocoris.</title>
        <authorList>
            <person name="Flegontov P."/>
            <person name="Butenko A."/>
            <person name="Firsov S."/>
            <person name="Vlcek C."/>
            <person name="Logacheva M.D."/>
            <person name="Field M."/>
            <person name="Filatov D."/>
            <person name="Flegontova O."/>
            <person name="Gerasimov E."/>
            <person name="Jackson A.P."/>
            <person name="Kelly S."/>
            <person name="Opperdoes F."/>
            <person name="O'Reilly A."/>
            <person name="Votypka J."/>
            <person name="Yurchenko V."/>
            <person name="Lukes J."/>
        </authorList>
    </citation>
    <scope>NUCLEOTIDE SEQUENCE [LARGE SCALE GENOMIC DNA]</scope>
    <source>
        <strain evidence="1">H10</strain>
    </source>
</reference>